<feature type="region of interest" description="Disordered" evidence="1">
    <location>
        <begin position="68"/>
        <end position="93"/>
    </location>
</feature>
<gene>
    <name evidence="2" type="ORF">GCM10009547_19510</name>
</gene>
<dbReference type="RefSeq" id="WP_344604105.1">
    <property type="nucleotide sequence ID" value="NZ_BAAAHE010000014.1"/>
</dbReference>
<dbReference type="EMBL" id="BAAAHE010000014">
    <property type="protein sequence ID" value="GAA0617384.1"/>
    <property type="molecule type" value="Genomic_DNA"/>
</dbReference>
<evidence type="ECO:0000313" key="3">
    <source>
        <dbReference type="Proteomes" id="UP001500957"/>
    </source>
</evidence>
<reference evidence="2 3" key="1">
    <citation type="journal article" date="2019" name="Int. J. Syst. Evol. Microbiol.">
        <title>The Global Catalogue of Microorganisms (GCM) 10K type strain sequencing project: providing services to taxonomists for standard genome sequencing and annotation.</title>
        <authorList>
            <consortium name="The Broad Institute Genomics Platform"/>
            <consortium name="The Broad Institute Genome Sequencing Center for Infectious Disease"/>
            <person name="Wu L."/>
            <person name="Ma J."/>
        </authorList>
    </citation>
    <scope>NUCLEOTIDE SEQUENCE [LARGE SCALE GENOMIC DNA]</scope>
    <source>
        <strain evidence="2 3">JCM 10671</strain>
    </source>
</reference>
<feature type="region of interest" description="Disordered" evidence="1">
    <location>
        <begin position="1"/>
        <end position="24"/>
    </location>
</feature>
<evidence type="ECO:0000256" key="1">
    <source>
        <dbReference type="SAM" id="MobiDB-lite"/>
    </source>
</evidence>
<comment type="caution">
    <text evidence="2">The sequence shown here is derived from an EMBL/GenBank/DDBJ whole genome shotgun (WGS) entry which is preliminary data.</text>
</comment>
<organism evidence="2 3">
    <name type="scientific">Sporichthya brevicatena</name>
    <dbReference type="NCBI Taxonomy" id="171442"/>
    <lineage>
        <taxon>Bacteria</taxon>
        <taxon>Bacillati</taxon>
        <taxon>Actinomycetota</taxon>
        <taxon>Actinomycetes</taxon>
        <taxon>Sporichthyales</taxon>
        <taxon>Sporichthyaceae</taxon>
        <taxon>Sporichthya</taxon>
    </lineage>
</organism>
<keyword evidence="3" id="KW-1185">Reference proteome</keyword>
<protein>
    <submittedName>
        <fullName evidence="2">Uncharacterized protein</fullName>
    </submittedName>
</protein>
<dbReference type="Proteomes" id="UP001500957">
    <property type="component" value="Unassembled WGS sequence"/>
</dbReference>
<evidence type="ECO:0000313" key="2">
    <source>
        <dbReference type="EMBL" id="GAA0617384.1"/>
    </source>
</evidence>
<name>A0ABN1GRJ7_9ACTN</name>
<proteinExistence type="predicted"/>
<accession>A0ABN1GRJ7</accession>
<sequence length="178" mass="18286">MGLLKRLLGREPDVPAQRSRSADEQALERYRYLLRTAPPETVEDAHAEAFAALTPDQRRQVLAELAAVTPEHERPASDDPDTLARAATRAEMRQPGTLERTFGGLGTGGLGTGSLLAGIAGAYAGTSVAAALHTDPTHDGGIDWAGPSEGHSWGGGFDGGGFDGGGFDGAGFDGGGGF</sequence>